<name>A0A2R2YAR0_9CAUD</name>
<sequence>MSMKKPNVSNASKTATHAINAVLVGIAGKLSQLTNKLD</sequence>
<accession>A0A2R2YAR0</accession>
<evidence type="ECO:0000313" key="2">
    <source>
        <dbReference type="Proteomes" id="UP000244827"/>
    </source>
</evidence>
<dbReference type="EMBL" id="MF893340">
    <property type="protein sequence ID" value="ATN92856.1"/>
    <property type="molecule type" value="Genomic_DNA"/>
</dbReference>
<dbReference type="Proteomes" id="UP000244827">
    <property type="component" value="Segment"/>
</dbReference>
<keyword evidence="2" id="KW-1185">Reference proteome</keyword>
<protein>
    <submittedName>
        <fullName evidence="1">Uncharacterized protein</fullName>
    </submittedName>
</protein>
<reference evidence="1 2" key="1">
    <citation type="journal article" date="2018" name="Arch. Virol.">
        <title>Genomic characterization and phylogenetic analysis of the novel Pseudomonas phage PPSC2.</title>
        <authorList>
            <person name="Wu X."/>
            <person name="Wu Y."/>
            <person name="Tang Y."/>
            <person name="Gan B."/>
        </authorList>
    </citation>
    <scope>NUCLEOTIDE SEQUENCE [LARGE SCALE GENOMIC DNA]</scope>
</reference>
<organism evidence="1 2">
    <name type="scientific">Pseudomonas phage PPSC2</name>
    <dbReference type="NCBI Taxonomy" id="2041350"/>
    <lineage>
        <taxon>Viruses</taxon>
        <taxon>Duplodnaviria</taxon>
        <taxon>Heunggongvirae</taxon>
        <taxon>Uroviricota</taxon>
        <taxon>Caudoviricetes</taxon>
        <taxon>Vandenendeviridae</taxon>
        <taxon>Gorskivirinae</taxon>
        <taxon>Shenlongvirus</taxon>
        <taxon>Shenlongvirus PPSC2</taxon>
    </lineage>
</organism>
<evidence type="ECO:0000313" key="1">
    <source>
        <dbReference type="EMBL" id="ATN92856.1"/>
    </source>
</evidence>
<proteinExistence type="predicted"/>
<gene>
    <name evidence="1" type="ORF">PPSC2_93</name>
</gene>